<dbReference type="SUPFAM" id="SSF50993">
    <property type="entry name" value="Peptidase/esterase 'gauge' domain"/>
    <property type="match status" value="1"/>
</dbReference>
<dbReference type="PANTHER" id="PTHR42881">
    <property type="entry name" value="PROLYL ENDOPEPTIDASE"/>
    <property type="match status" value="1"/>
</dbReference>
<dbReference type="Gene3D" id="2.130.10.120">
    <property type="entry name" value="Prolyl oligopeptidase, N-terminal domain"/>
    <property type="match status" value="1"/>
</dbReference>
<dbReference type="InterPro" id="IPR029058">
    <property type="entry name" value="AB_hydrolase_fold"/>
</dbReference>
<dbReference type="GO" id="GO:0006508">
    <property type="term" value="P:proteolysis"/>
    <property type="evidence" value="ECO:0007669"/>
    <property type="project" value="UniProtKB-KW"/>
</dbReference>
<dbReference type="InterPro" id="IPR002470">
    <property type="entry name" value="Peptidase_S9A"/>
</dbReference>
<keyword evidence="3" id="KW-0645">Protease</keyword>
<sequence length="661" mass="72749">MKNYPACKTVDVVENWHGIELADPYAWLRDKDDPEVRDFVARENAYTDAYFATRGVDEKIAQLKATQLPENYMTVEPFGEGYVTSRSTDGGGYDIAILDADFNETGTLKDLPGLGDLELFRALPAPGRTDIIGLFAQHMGAARPSVVVYDLERKAPVFKADGTFSIAWSRATGKIYYALTESNLETHECRSSWRCYDPATDTEETLFAPDENYIIAYVEMSGDGRWALFGAASDYSRALWYACDTASGEVHRLSETPEAWQYIDSTVDGHCFVSTSANDHGEVVAVANDGSQRTVLAPQDRFFLTGGFSCAGKLFALALEDVSARLIDVATGEAIELPDPMGELSVAGKDDARAFLSFQSFTMPPCILAFDGERFEKVYATSDATHSDIVVEQHFAPSTGDGTLIPYYLVRARDAQPDGTAPALMYAYGGYNSPTLPWYTELVSMTEVPRWVEAGGVYVHLNLRGGSEYGPAWHEAGMLDSKRHCYEDFIGVTEQLIKDGWASAGNIGIVGCSNGGLLMSALVTMRPDLWGCVIDSVPQTDMIHVADDDRGPMYITEYGDPRASKEMFEYLLSYSPYHNVQDVAYPPVYIQTGECDNNVPPYHGKKFAARVQAATTGDAPILLRVLAQGSHNRGGTPEEFWRTIAEMHLFLEEHLKGIGSC</sequence>
<dbReference type="OrthoDB" id="9801421at2"/>
<dbReference type="InterPro" id="IPR023302">
    <property type="entry name" value="Pept_S9A_N"/>
</dbReference>
<evidence type="ECO:0000256" key="3">
    <source>
        <dbReference type="ARBA" id="ARBA00022670"/>
    </source>
</evidence>
<dbReference type="EC" id="3.4.21.26" evidence="2"/>
<evidence type="ECO:0000259" key="6">
    <source>
        <dbReference type="Pfam" id="PF00326"/>
    </source>
</evidence>
<dbReference type="InterPro" id="IPR001375">
    <property type="entry name" value="Peptidase_S9_cat"/>
</dbReference>
<dbReference type="AlphaFoldDB" id="A0A1Y3XTD7"/>
<protein>
    <recommendedName>
        <fullName evidence="2">prolyl oligopeptidase</fullName>
        <ecNumber evidence="2">3.4.21.26</ecNumber>
    </recommendedName>
</protein>
<dbReference type="GO" id="GO:0005829">
    <property type="term" value="C:cytosol"/>
    <property type="evidence" value="ECO:0007669"/>
    <property type="project" value="TreeGrafter"/>
</dbReference>
<organism evidence="8 9">
    <name type="scientific">[Collinsella] massiliensis</name>
    <dbReference type="NCBI Taxonomy" id="1232426"/>
    <lineage>
        <taxon>Bacteria</taxon>
        <taxon>Bacillati</taxon>
        <taxon>Actinomycetota</taxon>
        <taxon>Coriobacteriia</taxon>
        <taxon>Coriobacteriales</taxon>
        <taxon>Coriobacteriaceae</taxon>
        <taxon>Enorma</taxon>
    </lineage>
</organism>
<feature type="domain" description="Peptidase S9 prolyl oligopeptidase catalytic" evidence="6">
    <location>
        <begin position="450"/>
        <end position="656"/>
    </location>
</feature>
<evidence type="ECO:0000313" key="8">
    <source>
        <dbReference type="EMBL" id="OUN88773.1"/>
    </source>
</evidence>
<dbReference type="GO" id="GO:0004252">
    <property type="term" value="F:serine-type endopeptidase activity"/>
    <property type="evidence" value="ECO:0007669"/>
    <property type="project" value="UniProtKB-EC"/>
</dbReference>
<feature type="domain" description="Peptidase S9A N-terminal" evidence="7">
    <location>
        <begin position="8"/>
        <end position="62"/>
    </location>
</feature>
<dbReference type="Proteomes" id="UP000195781">
    <property type="component" value="Unassembled WGS sequence"/>
</dbReference>
<dbReference type="PANTHER" id="PTHR42881:SF2">
    <property type="entry name" value="PROLYL ENDOPEPTIDASE"/>
    <property type="match status" value="1"/>
</dbReference>
<dbReference type="GO" id="GO:0070012">
    <property type="term" value="F:oligopeptidase activity"/>
    <property type="evidence" value="ECO:0007669"/>
    <property type="project" value="TreeGrafter"/>
</dbReference>
<evidence type="ECO:0000256" key="1">
    <source>
        <dbReference type="ARBA" id="ARBA00001070"/>
    </source>
</evidence>
<comment type="catalytic activity">
    <reaction evidence="1">
        <text>Hydrolysis of Pro-|-Xaa &gt;&gt; Ala-|-Xaa in oligopeptides.</text>
        <dbReference type="EC" id="3.4.21.26"/>
    </reaction>
</comment>
<reference evidence="9" key="1">
    <citation type="submission" date="2017-04" db="EMBL/GenBank/DDBJ databases">
        <title>Function of individual gut microbiota members based on whole genome sequencing of pure cultures obtained from chicken caecum.</title>
        <authorList>
            <person name="Medvecky M."/>
            <person name="Cejkova D."/>
            <person name="Polansky O."/>
            <person name="Karasova D."/>
            <person name="Kubasova T."/>
            <person name="Cizek A."/>
            <person name="Rychlik I."/>
        </authorList>
    </citation>
    <scope>NUCLEOTIDE SEQUENCE [LARGE SCALE GENOMIC DNA]</scope>
    <source>
        <strain evidence="9">An5</strain>
    </source>
</reference>
<evidence type="ECO:0000259" key="7">
    <source>
        <dbReference type="Pfam" id="PF02897"/>
    </source>
</evidence>
<dbReference type="SUPFAM" id="SSF53474">
    <property type="entry name" value="alpha/beta-Hydrolases"/>
    <property type="match status" value="1"/>
</dbReference>
<proteinExistence type="predicted"/>
<dbReference type="RefSeq" id="WP_094335430.1">
    <property type="nucleotide sequence ID" value="NZ_NFIE01000009.1"/>
</dbReference>
<evidence type="ECO:0000256" key="4">
    <source>
        <dbReference type="ARBA" id="ARBA00022801"/>
    </source>
</evidence>
<gene>
    <name evidence="8" type="ORF">B5G02_05160</name>
</gene>
<dbReference type="EMBL" id="NFIE01000009">
    <property type="protein sequence ID" value="OUN88773.1"/>
    <property type="molecule type" value="Genomic_DNA"/>
</dbReference>
<evidence type="ECO:0000313" key="9">
    <source>
        <dbReference type="Proteomes" id="UP000195781"/>
    </source>
</evidence>
<evidence type="ECO:0000256" key="5">
    <source>
        <dbReference type="ARBA" id="ARBA00022825"/>
    </source>
</evidence>
<dbReference type="PRINTS" id="PR00862">
    <property type="entry name" value="PROLIGOPTASE"/>
</dbReference>
<dbReference type="Gene3D" id="3.40.50.1820">
    <property type="entry name" value="alpha/beta hydrolase"/>
    <property type="match status" value="1"/>
</dbReference>
<evidence type="ECO:0000256" key="2">
    <source>
        <dbReference type="ARBA" id="ARBA00011897"/>
    </source>
</evidence>
<accession>A0A1Y3XTD7</accession>
<dbReference type="Pfam" id="PF02897">
    <property type="entry name" value="Peptidase_S9_N"/>
    <property type="match status" value="2"/>
</dbReference>
<dbReference type="InterPro" id="IPR051167">
    <property type="entry name" value="Prolyl_oligopep/macrocyclase"/>
</dbReference>
<comment type="caution">
    <text evidence="8">The sequence shown here is derived from an EMBL/GenBank/DDBJ whole genome shotgun (WGS) entry which is preliminary data.</text>
</comment>
<dbReference type="Pfam" id="PF00326">
    <property type="entry name" value="Peptidase_S9"/>
    <property type="match status" value="1"/>
</dbReference>
<keyword evidence="4" id="KW-0378">Hydrolase</keyword>
<keyword evidence="5" id="KW-0720">Serine protease</keyword>
<feature type="domain" description="Peptidase S9A N-terminal" evidence="7">
    <location>
        <begin position="162"/>
        <end position="372"/>
    </location>
</feature>
<name>A0A1Y3XTD7_9ACTN</name>
<keyword evidence="9" id="KW-1185">Reference proteome</keyword>